<organism evidence="1 2">
    <name type="scientific">Mucuna pruriens</name>
    <name type="common">Velvet bean</name>
    <name type="synonym">Dolichos pruriens</name>
    <dbReference type="NCBI Taxonomy" id="157652"/>
    <lineage>
        <taxon>Eukaryota</taxon>
        <taxon>Viridiplantae</taxon>
        <taxon>Streptophyta</taxon>
        <taxon>Embryophyta</taxon>
        <taxon>Tracheophyta</taxon>
        <taxon>Spermatophyta</taxon>
        <taxon>Magnoliopsida</taxon>
        <taxon>eudicotyledons</taxon>
        <taxon>Gunneridae</taxon>
        <taxon>Pentapetalae</taxon>
        <taxon>rosids</taxon>
        <taxon>fabids</taxon>
        <taxon>Fabales</taxon>
        <taxon>Fabaceae</taxon>
        <taxon>Papilionoideae</taxon>
        <taxon>50 kb inversion clade</taxon>
        <taxon>NPAAA clade</taxon>
        <taxon>indigoferoid/millettioid clade</taxon>
        <taxon>Phaseoleae</taxon>
        <taxon>Mucuna</taxon>
    </lineage>
</organism>
<proteinExistence type="predicted"/>
<accession>A0A371GRN8</accession>
<sequence length="135" mass="16018">MTRYKWIIKLFDDVLTFDALKQFLAMMKGKSPISVIADDDIVMKMPKEVSISQYESLHLELKRKVEVDFTSIYSELMLQTHFHNLEQSNAKSYMQEIFHLFCVELHRPCVVKVNNCKNNFSCCIYIMSKCEIRRH</sequence>
<evidence type="ECO:0000313" key="1">
    <source>
        <dbReference type="EMBL" id="RDX93211.1"/>
    </source>
</evidence>
<name>A0A371GRN8_MUCPR</name>
<feature type="non-terminal residue" evidence="1">
    <location>
        <position position="135"/>
    </location>
</feature>
<dbReference type="AlphaFoldDB" id="A0A371GRN8"/>
<keyword evidence="2" id="KW-1185">Reference proteome</keyword>
<protein>
    <submittedName>
        <fullName evidence="1">Uncharacterized protein</fullName>
    </submittedName>
</protein>
<dbReference type="EMBL" id="QJKJ01004674">
    <property type="protein sequence ID" value="RDX93211.1"/>
    <property type="molecule type" value="Genomic_DNA"/>
</dbReference>
<gene>
    <name evidence="1" type="ORF">CR513_24565</name>
</gene>
<comment type="caution">
    <text evidence="1">The sequence shown here is derived from an EMBL/GenBank/DDBJ whole genome shotgun (WGS) entry which is preliminary data.</text>
</comment>
<evidence type="ECO:0000313" key="2">
    <source>
        <dbReference type="Proteomes" id="UP000257109"/>
    </source>
</evidence>
<dbReference type="Proteomes" id="UP000257109">
    <property type="component" value="Unassembled WGS sequence"/>
</dbReference>
<reference evidence="1" key="1">
    <citation type="submission" date="2018-05" db="EMBL/GenBank/DDBJ databases">
        <title>Draft genome of Mucuna pruriens seed.</title>
        <authorList>
            <person name="Nnadi N.E."/>
            <person name="Vos R."/>
            <person name="Hasami M.H."/>
            <person name="Devisetty U.K."/>
            <person name="Aguiy J.C."/>
        </authorList>
    </citation>
    <scope>NUCLEOTIDE SEQUENCE [LARGE SCALE GENOMIC DNA]</scope>
    <source>
        <strain evidence="1">JCA_2017</strain>
    </source>
</reference>